<proteinExistence type="predicted"/>
<dbReference type="STRING" id="1858805.M5FZG0"/>
<feature type="region of interest" description="Disordered" evidence="1">
    <location>
        <begin position="62"/>
        <end position="94"/>
    </location>
</feature>
<dbReference type="GO" id="GO:0008270">
    <property type="term" value="F:zinc ion binding"/>
    <property type="evidence" value="ECO:0007669"/>
    <property type="project" value="InterPro"/>
</dbReference>
<organism evidence="3 4">
    <name type="scientific">Dacryopinax primogenitus (strain DJM 731)</name>
    <name type="common">Brown rot fungus</name>
    <dbReference type="NCBI Taxonomy" id="1858805"/>
    <lineage>
        <taxon>Eukaryota</taxon>
        <taxon>Fungi</taxon>
        <taxon>Dikarya</taxon>
        <taxon>Basidiomycota</taxon>
        <taxon>Agaricomycotina</taxon>
        <taxon>Dacrymycetes</taxon>
        <taxon>Dacrymycetales</taxon>
        <taxon>Dacrymycetaceae</taxon>
        <taxon>Dacryopinax</taxon>
    </lineage>
</organism>
<dbReference type="GO" id="GO:0005634">
    <property type="term" value="C:nucleus"/>
    <property type="evidence" value="ECO:0007669"/>
    <property type="project" value="InterPro"/>
</dbReference>
<feature type="domain" description="TRIP4/RQT4 C2HC5-type zinc finger" evidence="2">
    <location>
        <begin position="1"/>
        <end position="50"/>
    </location>
</feature>
<keyword evidence="4" id="KW-1185">Reference proteome</keyword>
<dbReference type="EMBL" id="JH795859">
    <property type="protein sequence ID" value="EJU03426.1"/>
    <property type="molecule type" value="Genomic_DNA"/>
</dbReference>
<feature type="compositionally biased region" description="Basic and acidic residues" evidence="1">
    <location>
        <begin position="64"/>
        <end position="80"/>
    </location>
</feature>
<dbReference type="GO" id="GO:0180022">
    <property type="term" value="C:RQC-trigger complex"/>
    <property type="evidence" value="ECO:0007669"/>
    <property type="project" value="InterPro"/>
</dbReference>
<dbReference type="RefSeq" id="XP_040630320.1">
    <property type="nucleotide sequence ID" value="XM_040774421.1"/>
</dbReference>
<evidence type="ECO:0000259" key="2">
    <source>
        <dbReference type="Pfam" id="PF06221"/>
    </source>
</evidence>
<feature type="non-terminal residue" evidence="3">
    <location>
        <position position="94"/>
    </location>
</feature>
<dbReference type="OMA" id="GMIMCEL"/>
<dbReference type="GO" id="GO:0072344">
    <property type="term" value="P:rescue of stalled ribosome"/>
    <property type="evidence" value="ECO:0007669"/>
    <property type="project" value="InterPro"/>
</dbReference>
<evidence type="ECO:0000313" key="3">
    <source>
        <dbReference type="EMBL" id="EJU03426.1"/>
    </source>
</evidence>
<dbReference type="InterPro" id="IPR009349">
    <property type="entry name" value="TRIP4/RQT4_C2HC5_Znf"/>
</dbReference>
<dbReference type="AlphaFoldDB" id="M5FZG0"/>
<evidence type="ECO:0000256" key="1">
    <source>
        <dbReference type="SAM" id="MobiDB-lite"/>
    </source>
</evidence>
<accession>M5FZG0</accession>
<evidence type="ECO:0000313" key="4">
    <source>
        <dbReference type="Proteomes" id="UP000030653"/>
    </source>
</evidence>
<reference evidence="3 4" key="1">
    <citation type="journal article" date="2012" name="Science">
        <title>The Paleozoic origin of enzymatic lignin decomposition reconstructed from 31 fungal genomes.</title>
        <authorList>
            <person name="Floudas D."/>
            <person name="Binder M."/>
            <person name="Riley R."/>
            <person name="Barry K."/>
            <person name="Blanchette R.A."/>
            <person name="Henrissat B."/>
            <person name="Martinez A.T."/>
            <person name="Otillar R."/>
            <person name="Spatafora J.W."/>
            <person name="Yadav J.S."/>
            <person name="Aerts A."/>
            <person name="Benoit I."/>
            <person name="Boyd A."/>
            <person name="Carlson A."/>
            <person name="Copeland A."/>
            <person name="Coutinho P.M."/>
            <person name="de Vries R.P."/>
            <person name="Ferreira P."/>
            <person name="Findley K."/>
            <person name="Foster B."/>
            <person name="Gaskell J."/>
            <person name="Glotzer D."/>
            <person name="Gorecki P."/>
            <person name="Heitman J."/>
            <person name="Hesse C."/>
            <person name="Hori C."/>
            <person name="Igarashi K."/>
            <person name="Jurgens J.A."/>
            <person name="Kallen N."/>
            <person name="Kersten P."/>
            <person name="Kohler A."/>
            <person name="Kuees U."/>
            <person name="Kumar T.K.A."/>
            <person name="Kuo A."/>
            <person name="LaButti K."/>
            <person name="Larrondo L.F."/>
            <person name="Lindquist E."/>
            <person name="Ling A."/>
            <person name="Lombard V."/>
            <person name="Lucas S."/>
            <person name="Lundell T."/>
            <person name="Martin R."/>
            <person name="McLaughlin D.J."/>
            <person name="Morgenstern I."/>
            <person name="Morin E."/>
            <person name="Murat C."/>
            <person name="Nagy L.G."/>
            <person name="Nolan M."/>
            <person name="Ohm R.A."/>
            <person name="Patyshakuliyeva A."/>
            <person name="Rokas A."/>
            <person name="Ruiz-Duenas F.J."/>
            <person name="Sabat G."/>
            <person name="Salamov A."/>
            <person name="Samejima M."/>
            <person name="Schmutz J."/>
            <person name="Slot J.C."/>
            <person name="St John F."/>
            <person name="Stenlid J."/>
            <person name="Sun H."/>
            <person name="Sun S."/>
            <person name="Syed K."/>
            <person name="Tsang A."/>
            <person name="Wiebenga A."/>
            <person name="Young D."/>
            <person name="Pisabarro A."/>
            <person name="Eastwood D.C."/>
            <person name="Martin F."/>
            <person name="Cullen D."/>
            <person name="Grigoriev I.V."/>
            <person name="Hibbett D.S."/>
        </authorList>
    </citation>
    <scope>NUCLEOTIDE SEQUENCE [LARGE SCALE GENOMIC DNA]</scope>
    <source>
        <strain evidence="3 4">DJM-731 SS1</strain>
    </source>
</reference>
<dbReference type="OrthoDB" id="338816at2759"/>
<dbReference type="Pfam" id="PF06221">
    <property type="entry name" value="zf-C2HC5"/>
    <property type="match status" value="1"/>
</dbReference>
<protein>
    <recommendedName>
        <fullName evidence="2">TRIP4/RQT4 C2HC5-type zinc finger domain-containing protein</fullName>
    </recommendedName>
</protein>
<name>M5FZG0_DACPD</name>
<feature type="non-terminal residue" evidence="3">
    <location>
        <position position="1"/>
    </location>
</feature>
<gene>
    <name evidence="3" type="ORF">DACRYDRAFT_37039</name>
</gene>
<dbReference type="Proteomes" id="UP000030653">
    <property type="component" value="Unassembled WGS sequence"/>
</dbReference>
<dbReference type="GeneID" id="63689483"/>
<dbReference type="HOGENOM" id="CLU_2391878_0_0_1"/>
<sequence length="94" mass="10456">CFCLAQTHNLSPYVPICFHCGMIMCELQPPSSLCPSCGESLITQGQRQALLVRLDEDMSAVLDGEERERQRREEDERQRLLVESGGGAFPTLTG</sequence>